<keyword evidence="1" id="KW-0175">Coiled coil</keyword>
<dbReference type="AlphaFoldDB" id="A0A5D6VHN4"/>
<accession>A0A5D6VHN4</accession>
<sequence length="352" mass="40244">MQATTTFFVGLLTLLLGLLAMTPLRAQSQENGSYPVQKRLTLATTRLPESKAQLRDFIRRRARQVIKQEESPSQLQAEFTLPRQLLPALDSVADRLGYQHENNLNAQDLTAHRQQLADEVATEAALLRRLEDQLAGTLAAADRPALQQQATAAETRLRTLRREITSYQAHDSLAYVVVRLYDEVSFPNGNHKISFVNMPGVEYGYLRLDNPKPGLTSMAYRGYAIKYHFTRGKSYFNLGVYKPTTSNKTDSAFVNELFVINFGQDFYPHNFGRGRRRYLNLYTSYQVGGFILTRNDDQRNEFIPNLNLGLGLELLKTRHVLLDNKASYFIPLYKRSRDLRGLLYQASFSFVF</sequence>
<evidence type="ECO:0008006" key="4">
    <source>
        <dbReference type="Google" id="ProtNLM"/>
    </source>
</evidence>
<comment type="caution">
    <text evidence="2">The sequence shown here is derived from an EMBL/GenBank/DDBJ whole genome shotgun (WGS) entry which is preliminary data.</text>
</comment>
<dbReference type="RefSeq" id="WP_149069013.1">
    <property type="nucleotide sequence ID" value="NZ_VTHL01000001.1"/>
</dbReference>
<name>A0A5D6VHN4_9BACT</name>
<feature type="coiled-coil region" evidence="1">
    <location>
        <begin position="113"/>
        <end position="170"/>
    </location>
</feature>
<reference evidence="2 3" key="1">
    <citation type="submission" date="2019-08" db="EMBL/GenBank/DDBJ databases">
        <authorList>
            <person name="Seo M.-J."/>
        </authorList>
    </citation>
    <scope>NUCLEOTIDE SEQUENCE [LARGE SCALE GENOMIC DNA]</scope>
    <source>
        <strain evidence="2 3">KIGAM108</strain>
    </source>
</reference>
<organism evidence="2 3">
    <name type="scientific">Hymenobacter lutimineralis</name>
    <dbReference type="NCBI Taxonomy" id="2606448"/>
    <lineage>
        <taxon>Bacteria</taxon>
        <taxon>Pseudomonadati</taxon>
        <taxon>Bacteroidota</taxon>
        <taxon>Cytophagia</taxon>
        <taxon>Cytophagales</taxon>
        <taxon>Hymenobacteraceae</taxon>
        <taxon>Hymenobacter</taxon>
    </lineage>
</organism>
<evidence type="ECO:0000256" key="1">
    <source>
        <dbReference type="SAM" id="Coils"/>
    </source>
</evidence>
<dbReference type="Proteomes" id="UP000322791">
    <property type="component" value="Unassembled WGS sequence"/>
</dbReference>
<keyword evidence="3" id="KW-1185">Reference proteome</keyword>
<evidence type="ECO:0000313" key="3">
    <source>
        <dbReference type="Proteomes" id="UP000322791"/>
    </source>
</evidence>
<dbReference type="EMBL" id="VTHL01000001">
    <property type="protein sequence ID" value="TYZ14228.1"/>
    <property type="molecule type" value="Genomic_DNA"/>
</dbReference>
<gene>
    <name evidence="2" type="ORF">FY528_00400</name>
</gene>
<proteinExistence type="predicted"/>
<protein>
    <recommendedName>
        <fullName evidence="4">DUF4349 domain-containing protein</fullName>
    </recommendedName>
</protein>
<evidence type="ECO:0000313" key="2">
    <source>
        <dbReference type="EMBL" id="TYZ14228.1"/>
    </source>
</evidence>